<evidence type="ECO:0000256" key="3">
    <source>
        <dbReference type="ARBA" id="ARBA00022692"/>
    </source>
</evidence>
<evidence type="ECO:0000313" key="9">
    <source>
        <dbReference type="Proteomes" id="UP001500279"/>
    </source>
</evidence>
<evidence type="ECO:0000256" key="5">
    <source>
        <dbReference type="ARBA" id="ARBA00023136"/>
    </source>
</evidence>
<dbReference type="InterPro" id="IPR037185">
    <property type="entry name" value="EmrE-like"/>
</dbReference>
<proteinExistence type="predicted"/>
<protein>
    <submittedName>
        <fullName evidence="8">DMT family transporter</fullName>
    </submittedName>
</protein>
<evidence type="ECO:0000313" key="8">
    <source>
        <dbReference type="EMBL" id="GAA0759737.1"/>
    </source>
</evidence>
<keyword evidence="5 6" id="KW-0472">Membrane</keyword>
<accession>A0ABN1KA35</accession>
<reference evidence="8 9" key="1">
    <citation type="journal article" date="2019" name="Int. J. Syst. Evol. Microbiol.">
        <title>The Global Catalogue of Microorganisms (GCM) 10K type strain sequencing project: providing services to taxonomists for standard genome sequencing and annotation.</title>
        <authorList>
            <consortium name="The Broad Institute Genomics Platform"/>
            <consortium name="The Broad Institute Genome Sequencing Center for Infectious Disease"/>
            <person name="Wu L."/>
            <person name="Ma J."/>
        </authorList>
    </citation>
    <scope>NUCLEOTIDE SEQUENCE [LARGE SCALE GENOMIC DNA]</scope>
    <source>
        <strain evidence="8 9">JCM 15503</strain>
    </source>
</reference>
<feature type="transmembrane region" description="Helical" evidence="6">
    <location>
        <begin position="283"/>
        <end position="299"/>
    </location>
</feature>
<dbReference type="EMBL" id="BAAAEW010000026">
    <property type="protein sequence ID" value="GAA0759737.1"/>
    <property type="molecule type" value="Genomic_DNA"/>
</dbReference>
<gene>
    <name evidence="8" type="ORF">GCM10009107_41500</name>
</gene>
<feature type="transmembrane region" description="Helical" evidence="6">
    <location>
        <begin position="39"/>
        <end position="60"/>
    </location>
</feature>
<keyword evidence="4 6" id="KW-1133">Transmembrane helix</keyword>
<feature type="transmembrane region" description="Helical" evidence="6">
    <location>
        <begin position="251"/>
        <end position="277"/>
    </location>
</feature>
<sequence length="319" mass="33423">MDSTQTSRSSAMLSLIFATVAWGSLFLVGKPLLRELDPAWFTLLRYTGATLVLLALLRLRGPLPLASLRADALPFALMGLAGFGFFSVLVLWGLAHSQPSHGAVIMATMPITTQLVRWWRDGVAPTRSTLFGTALALLGVCIVAGVGLPHEAANASTWRGDLAAWVGTLGWIAYTRGSARWAQLDVLSFSTWTAVAAWPLLLAAAVLSSLLGWSRWPTPGLVADHALPLAYIGLVPSALAVLAFNRGVKTLGAVTGTAFLNLVPVSALLLGALLGHVPNGRELLGVAMVIGALLLHTASQRQTASGSRLPTAPAAACAR</sequence>
<dbReference type="Pfam" id="PF00892">
    <property type="entry name" value="EamA"/>
    <property type="match status" value="2"/>
</dbReference>
<dbReference type="PANTHER" id="PTHR42920">
    <property type="entry name" value="OS03G0707200 PROTEIN-RELATED"/>
    <property type="match status" value="1"/>
</dbReference>
<keyword evidence="9" id="KW-1185">Reference proteome</keyword>
<dbReference type="InterPro" id="IPR051258">
    <property type="entry name" value="Diverse_Substrate_Transporter"/>
</dbReference>
<evidence type="ECO:0000256" key="6">
    <source>
        <dbReference type="SAM" id="Phobius"/>
    </source>
</evidence>
<name>A0ABN1KA35_9BURK</name>
<organism evidence="8 9">
    <name type="scientific">Ideonella azotifigens</name>
    <dbReference type="NCBI Taxonomy" id="513160"/>
    <lineage>
        <taxon>Bacteria</taxon>
        <taxon>Pseudomonadati</taxon>
        <taxon>Pseudomonadota</taxon>
        <taxon>Betaproteobacteria</taxon>
        <taxon>Burkholderiales</taxon>
        <taxon>Sphaerotilaceae</taxon>
        <taxon>Ideonella</taxon>
    </lineage>
</organism>
<dbReference type="SUPFAM" id="SSF103481">
    <property type="entry name" value="Multidrug resistance efflux transporter EmrE"/>
    <property type="match status" value="2"/>
</dbReference>
<feature type="transmembrane region" description="Helical" evidence="6">
    <location>
        <begin position="12"/>
        <end position="33"/>
    </location>
</feature>
<keyword evidence="3 6" id="KW-0812">Transmembrane</keyword>
<feature type="transmembrane region" description="Helical" evidence="6">
    <location>
        <begin position="225"/>
        <end position="244"/>
    </location>
</feature>
<dbReference type="Proteomes" id="UP001500279">
    <property type="component" value="Unassembled WGS sequence"/>
</dbReference>
<comment type="subcellular location">
    <subcellularLocation>
        <location evidence="1">Cell membrane</location>
        <topology evidence="1">Multi-pass membrane protein</topology>
    </subcellularLocation>
</comment>
<feature type="domain" description="EamA" evidence="7">
    <location>
        <begin position="159"/>
        <end position="295"/>
    </location>
</feature>
<dbReference type="InterPro" id="IPR000620">
    <property type="entry name" value="EamA_dom"/>
</dbReference>
<evidence type="ECO:0000256" key="2">
    <source>
        <dbReference type="ARBA" id="ARBA00022475"/>
    </source>
</evidence>
<dbReference type="PANTHER" id="PTHR42920:SF11">
    <property type="entry name" value="INNER MEMBRANE PROTEIN YTFF"/>
    <property type="match status" value="1"/>
</dbReference>
<evidence type="ECO:0000256" key="1">
    <source>
        <dbReference type="ARBA" id="ARBA00004651"/>
    </source>
</evidence>
<feature type="transmembrane region" description="Helical" evidence="6">
    <location>
        <begin position="191"/>
        <end position="213"/>
    </location>
</feature>
<evidence type="ECO:0000256" key="4">
    <source>
        <dbReference type="ARBA" id="ARBA00022989"/>
    </source>
</evidence>
<dbReference type="RefSeq" id="WP_231010044.1">
    <property type="nucleotide sequence ID" value="NZ_BAAAEW010000026.1"/>
</dbReference>
<feature type="transmembrane region" description="Helical" evidence="6">
    <location>
        <begin position="131"/>
        <end position="150"/>
    </location>
</feature>
<keyword evidence="2" id="KW-1003">Cell membrane</keyword>
<feature type="domain" description="EamA" evidence="7">
    <location>
        <begin position="11"/>
        <end position="143"/>
    </location>
</feature>
<feature type="transmembrane region" description="Helical" evidence="6">
    <location>
        <begin position="72"/>
        <end position="95"/>
    </location>
</feature>
<evidence type="ECO:0000259" key="7">
    <source>
        <dbReference type="Pfam" id="PF00892"/>
    </source>
</evidence>
<comment type="caution">
    <text evidence="8">The sequence shown here is derived from an EMBL/GenBank/DDBJ whole genome shotgun (WGS) entry which is preliminary data.</text>
</comment>